<protein>
    <submittedName>
        <fullName evidence="2">Uncharacterized protein</fullName>
    </submittedName>
</protein>
<gene>
    <name evidence="2" type="ORF">C1H71_03360</name>
</gene>
<evidence type="ECO:0000256" key="1">
    <source>
        <dbReference type="SAM" id="MobiDB-lite"/>
    </source>
</evidence>
<accession>A0A7G3G6H6</accession>
<evidence type="ECO:0000313" key="2">
    <source>
        <dbReference type="EMBL" id="QBC42688.1"/>
    </source>
</evidence>
<name>A0A7G3G6H6_9NEIS</name>
<dbReference type="KEGG" id="ifl:C1H71_03360"/>
<organism evidence="2 3">
    <name type="scientific">Iodobacter fluviatilis</name>
    <dbReference type="NCBI Taxonomy" id="537"/>
    <lineage>
        <taxon>Bacteria</taxon>
        <taxon>Pseudomonadati</taxon>
        <taxon>Pseudomonadota</taxon>
        <taxon>Betaproteobacteria</taxon>
        <taxon>Neisseriales</taxon>
        <taxon>Chitinibacteraceae</taxon>
        <taxon>Iodobacter</taxon>
    </lineage>
</organism>
<reference evidence="2 3" key="1">
    <citation type="submission" date="2018-01" db="EMBL/GenBank/DDBJ databases">
        <title>Genome sequence of Iodobacter sp. strain PCH194 isolated from Indian Trans-Himalaya.</title>
        <authorList>
            <person name="Kumar V."/>
            <person name="Thakur V."/>
            <person name="Kumar S."/>
            <person name="Singh D."/>
        </authorList>
    </citation>
    <scope>NUCLEOTIDE SEQUENCE [LARGE SCALE GENOMIC DNA]</scope>
    <source>
        <strain evidence="2 3">PCH194</strain>
    </source>
</reference>
<dbReference type="EMBL" id="CP025781">
    <property type="protein sequence ID" value="QBC42688.1"/>
    <property type="molecule type" value="Genomic_DNA"/>
</dbReference>
<feature type="region of interest" description="Disordered" evidence="1">
    <location>
        <begin position="45"/>
        <end position="67"/>
    </location>
</feature>
<keyword evidence="3" id="KW-1185">Reference proteome</keyword>
<proteinExistence type="predicted"/>
<feature type="compositionally biased region" description="Low complexity" evidence="1">
    <location>
        <begin position="50"/>
        <end position="59"/>
    </location>
</feature>
<dbReference type="AlphaFoldDB" id="A0A7G3G6H6"/>
<sequence length="99" mass="11129">MNGHFPAQPFGFSPLLGLHGVKNRSWYSYHVAIFSLFSLKNGPNAAVNETSTDPSSLSDLSDRSEGKTGLRQISRVFEANSWLFNEEMREIWPNPAFPQ</sequence>
<dbReference type="Proteomes" id="UP000515917">
    <property type="component" value="Chromosome"/>
</dbReference>
<evidence type="ECO:0000313" key="3">
    <source>
        <dbReference type="Proteomes" id="UP000515917"/>
    </source>
</evidence>